<accession>A0A0A0HPL4</accession>
<reference evidence="1 2" key="1">
    <citation type="submission" date="2013-01" db="EMBL/GenBank/DDBJ databases">
        <authorList>
            <person name="Fiebig A."/>
            <person name="Goeker M."/>
            <person name="Klenk H.-P.P."/>
        </authorList>
    </citation>
    <scope>NUCLEOTIDE SEQUENCE [LARGE SCALE GENOMIC DNA]</scope>
    <source>
        <strain evidence="1 2">DSM 17069</strain>
    </source>
</reference>
<dbReference type="PATRIC" id="fig|1288298.3.peg.1104"/>
<dbReference type="HOGENOM" id="CLU_2791375_0_0_5"/>
<sequence>MPLGVADLAFAPTVCGEQAHLGSAALYGSAPPANRAIIIRVAAYNWTCCRHTPERRTDAEHGVEIASL</sequence>
<proteinExistence type="predicted"/>
<comment type="caution">
    <text evidence="1">The sequence shown here is derived from an EMBL/GenBank/DDBJ whole genome shotgun (WGS) entry which is preliminary data.</text>
</comment>
<dbReference type="EMBL" id="AONH01000005">
    <property type="protein sequence ID" value="KGM88871.1"/>
    <property type="molecule type" value="Genomic_DNA"/>
</dbReference>
<protein>
    <submittedName>
        <fullName evidence="1">Uncharacterized protein</fullName>
    </submittedName>
</protein>
<evidence type="ECO:0000313" key="2">
    <source>
        <dbReference type="Proteomes" id="UP000030021"/>
    </source>
</evidence>
<gene>
    <name evidence="1" type="ORF">rosmuc_01093</name>
</gene>
<organism evidence="1 2">
    <name type="scientific">Roseovarius mucosus DSM 17069</name>
    <dbReference type="NCBI Taxonomy" id="1288298"/>
    <lineage>
        <taxon>Bacteria</taxon>
        <taxon>Pseudomonadati</taxon>
        <taxon>Pseudomonadota</taxon>
        <taxon>Alphaproteobacteria</taxon>
        <taxon>Rhodobacterales</taxon>
        <taxon>Roseobacteraceae</taxon>
        <taxon>Roseovarius</taxon>
    </lineage>
</organism>
<dbReference type="RefSeq" id="WP_037270730.1">
    <property type="nucleotide sequence ID" value="NZ_KN293977.1"/>
</dbReference>
<dbReference type="Proteomes" id="UP000030021">
    <property type="component" value="Unassembled WGS sequence"/>
</dbReference>
<dbReference type="AlphaFoldDB" id="A0A0A0HPL4"/>
<name>A0A0A0HPL4_9RHOB</name>
<evidence type="ECO:0000313" key="1">
    <source>
        <dbReference type="EMBL" id="KGM88871.1"/>
    </source>
</evidence>